<feature type="compositionally biased region" description="Gly residues" evidence="5">
    <location>
        <begin position="31"/>
        <end position="40"/>
    </location>
</feature>
<organism evidence="7 8">
    <name type="scientific">Caerostris extrusa</name>
    <name type="common">Bark spider</name>
    <name type="synonym">Caerostris bankana</name>
    <dbReference type="NCBI Taxonomy" id="172846"/>
    <lineage>
        <taxon>Eukaryota</taxon>
        <taxon>Metazoa</taxon>
        <taxon>Ecdysozoa</taxon>
        <taxon>Arthropoda</taxon>
        <taxon>Chelicerata</taxon>
        <taxon>Arachnida</taxon>
        <taxon>Araneae</taxon>
        <taxon>Araneomorphae</taxon>
        <taxon>Entelegynae</taxon>
        <taxon>Araneoidea</taxon>
        <taxon>Araneidae</taxon>
        <taxon>Caerostris</taxon>
    </lineage>
</organism>
<dbReference type="GO" id="GO:0030182">
    <property type="term" value="P:neuron differentiation"/>
    <property type="evidence" value="ECO:0007669"/>
    <property type="project" value="TreeGrafter"/>
</dbReference>
<comment type="subcellular location">
    <subcellularLocation>
        <location evidence="1">Nucleus</location>
    </subcellularLocation>
</comment>
<sequence>MMHNNPMMNVPNMGNMMTAMNLMEPPNHPPGGSGSSGGGKMQDRIRRPMNAFMVWSRGQRKKISAENPKMHNSEISKRLGAEWKRLSDEEKRPFIDQAKLLREEHMRKHPDYKYRPRRKPKPAPKPNENVVQSFHQPYLYQQSYFPQHINPRPFVSVPNGSYEQEARSAMFNTALANYGMQNWSYPPTGYAVETPTSQAYSAGNQAMDQQLQKNYICNFQGLPVSNQQELPGRASLTWASPVSNVQIPYQLHNQYPAYPTNSDLHPATPVKVEGSSPLQHPDVGYNHHPLTPPSSVSPSAQVLPQALPEKIQMDNQYANMPAAVPVWSQSNGQIDDHRMLLTKPSPKYWTTHDQGRPSA</sequence>
<dbReference type="Gene3D" id="1.10.30.10">
    <property type="entry name" value="High mobility group box domain"/>
    <property type="match status" value="1"/>
</dbReference>
<dbReference type="SUPFAM" id="SSF47095">
    <property type="entry name" value="HMG-box"/>
    <property type="match status" value="1"/>
</dbReference>
<dbReference type="FunFam" id="1.10.30.10:FF:000002">
    <property type="entry name" value="transcription factor Sox-2"/>
    <property type="match status" value="1"/>
</dbReference>
<gene>
    <name evidence="7" type="primary">sox-2</name>
    <name evidence="7" type="ORF">CEXT_91271</name>
</gene>
<protein>
    <submittedName>
        <fullName evidence="7">Transcription factor sox-2</fullName>
    </submittedName>
</protein>
<comment type="caution">
    <text evidence="7">The sequence shown here is derived from an EMBL/GenBank/DDBJ whole genome shotgun (WGS) entry which is preliminary data.</text>
</comment>
<evidence type="ECO:0000256" key="2">
    <source>
        <dbReference type="ARBA" id="ARBA00023125"/>
    </source>
</evidence>
<evidence type="ECO:0000256" key="4">
    <source>
        <dbReference type="PROSITE-ProRule" id="PRU00267"/>
    </source>
</evidence>
<evidence type="ECO:0000313" key="8">
    <source>
        <dbReference type="Proteomes" id="UP001054945"/>
    </source>
</evidence>
<evidence type="ECO:0000256" key="5">
    <source>
        <dbReference type="SAM" id="MobiDB-lite"/>
    </source>
</evidence>
<name>A0AAV4MLE2_CAEEX</name>
<reference evidence="7 8" key="1">
    <citation type="submission" date="2021-06" db="EMBL/GenBank/DDBJ databases">
        <title>Caerostris extrusa draft genome.</title>
        <authorList>
            <person name="Kono N."/>
            <person name="Arakawa K."/>
        </authorList>
    </citation>
    <scope>NUCLEOTIDE SEQUENCE [LARGE SCALE GENOMIC DNA]</scope>
</reference>
<dbReference type="CDD" id="cd22028">
    <property type="entry name" value="HMG-box_SoxA_SoxB_SoxG"/>
    <property type="match status" value="1"/>
</dbReference>
<dbReference type="GO" id="GO:0000978">
    <property type="term" value="F:RNA polymerase II cis-regulatory region sequence-specific DNA binding"/>
    <property type="evidence" value="ECO:0007669"/>
    <property type="project" value="TreeGrafter"/>
</dbReference>
<keyword evidence="2 4" id="KW-0238">DNA-binding</keyword>
<evidence type="ECO:0000256" key="1">
    <source>
        <dbReference type="ARBA" id="ARBA00004123"/>
    </source>
</evidence>
<keyword evidence="3 4" id="KW-0539">Nucleus</keyword>
<feature type="DNA-binding region" description="HMG box" evidence="4">
    <location>
        <begin position="45"/>
        <end position="113"/>
    </location>
</feature>
<accession>A0AAV4MLE2</accession>
<evidence type="ECO:0000259" key="6">
    <source>
        <dbReference type="PROSITE" id="PS50118"/>
    </source>
</evidence>
<dbReference type="GO" id="GO:0001228">
    <property type="term" value="F:DNA-binding transcription activator activity, RNA polymerase II-specific"/>
    <property type="evidence" value="ECO:0007669"/>
    <property type="project" value="TreeGrafter"/>
</dbReference>
<dbReference type="Pfam" id="PF00505">
    <property type="entry name" value="HMG_box"/>
    <property type="match status" value="1"/>
</dbReference>
<dbReference type="InterPro" id="IPR050140">
    <property type="entry name" value="SRY-related_HMG-box_TF-like"/>
</dbReference>
<proteinExistence type="predicted"/>
<feature type="compositionally biased region" description="Basic and acidic residues" evidence="5">
    <location>
        <begin position="102"/>
        <end position="114"/>
    </location>
</feature>
<dbReference type="SMART" id="SM00398">
    <property type="entry name" value="HMG"/>
    <property type="match status" value="1"/>
</dbReference>
<dbReference type="EMBL" id="BPLR01019947">
    <property type="protein sequence ID" value="GIX73389.1"/>
    <property type="molecule type" value="Genomic_DNA"/>
</dbReference>
<dbReference type="GO" id="GO:0007420">
    <property type="term" value="P:brain development"/>
    <property type="evidence" value="ECO:0007669"/>
    <property type="project" value="TreeGrafter"/>
</dbReference>
<dbReference type="PANTHER" id="PTHR10270">
    <property type="entry name" value="SOX TRANSCRIPTION FACTOR"/>
    <property type="match status" value="1"/>
</dbReference>
<evidence type="ECO:0000256" key="3">
    <source>
        <dbReference type="ARBA" id="ARBA00023242"/>
    </source>
</evidence>
<dbReference type="InterPro" id="IPR009071">
    <property type="entry name" value="HMG_box_dom"/>
</dbReference>
<dbReference type="GO" id="GO:0005634">
    <property type="term" value="C:nucleus"/>
    <property type="evidence" value="ECO:0007669"/>
    <property type="project" value="UniProtKB-SubCell"/>
</dbReference>
<feature type="domain" description="HMG box" evidence="6">
    <location>
        <begin position="45"/>
        <end position="113"/>
    </location>
</feature>
<evidence type="ECO:0000313" key="7">
    <source>
        <dbReference type="EMBL" id="GIX73389.1"/>
    </source>
</evidence>
<dbReference type="GO" id="GO:0000122">
    <property type="term" value="P:negative regulation of transcription by RNA polymerase II"/>
    <property type="evidence" value="ECO:0007669"/>
    <property type="project" value="TreeGrafter"/>
</dbReference>
<dbReference type="Proteomes" id="UP001054945">
    <property type="component" value="Unassembled WGS sequence"/>
</dbReference>
<dbReference type="PROSITE" id="PS50118">
    <property type="entry name" value="HMG_BOX_2"/>
    <property type="match status" value="1"/>
</dbReference>
<dbReference type="PANTHER" id="PTHR10270:SF107">
    <property type="entry name" value="TRANSCRIPTION FACTOR SOX-14"/>
    <property type="match status" value="1"/>
</dbReference>
<dbReference type="InterPro" id="IPR036910">
    <property type="entry name" value="HMG_box_dom_sf"/>
</dbReference>
<feature type="region of interest" description="Disordered" evidence="5">
    <location>
        <begin position="18"/>
        <end position="43"/>
    </location>
</feature>
<dbReference type="AlphaFoldDB" id="A0AAV4MLE2"/>
<feature type="region of interest" description="Disordered" evidence="5">
    <location>
        <begin position="102"/>
        <end position="129"/>
    </location>
</feature>
<keyword evidence="8" id="KW-1185">Reference proteome</keyword>